<dbReference type="EMBL" id="AKWY02000004">
    <property type="protein sequence ID" value="EQA73530.1"/>
    <property type="molecule type" value="Genomic_DNA"/>
</dbReference>
<gene>
    <name evidence="1" type="ORF">LEP1GSC059_0243</name>
</gene>
<organism evidence="1 2">
    <name type="scientific">Leptospira noguchii serovar Panama str. CZ214</name>
    <dbReference type="NCBI Taxonomy" id="1001595"/>
    <lineage>
        <taxon>Bacteria</taxon>
        <taxon>Pseudomonadati</taxon>
        <taxon>Spirochaetota</taxon>
        <taxon>Spirochaetia</taxon>
        <taxon>Leptospirales</taxon>
        <taxon>Leptospiraceae</taxon>
        <taxon>Leptospira</taxon>
    </lineage>
</organism>
<reference evidence="1 2" key="1">
    <citation type="submission" date="2013-05" db="EMBL/GenBank/DDBJ databases">
        <authorList>
            <person name="Harkins D.M."/>
            <person name="Durkin A.S."/>
            <person name="Brinkac L.M."/>
            <person name="Haft D.H."/>
            <person name="Selengut J.D."/>
            <person name="Sanka R."/>
            <person name="DePew J."/>
            <person name="Purushe J."/>
            <person name="Hartskeerl R.A."/>
            <person name="Ahmed A."/>
            <person name="van der Linden H."/>
            <person name="Goris M.G.A."/>
            <person name="Vinetz J.M."/>
            <person name="Sutton G.G."/>
            <person name="Nierman W.C."/>
            <person name="Fouts D.E."/>
        </authorList>
    </citation>
    <scope>NUCLEOTIDE SEQUENCE [LARGE SCALE GENOMIC DNA]</scope>
    <source>
        <strain evidence="1 2">CZ214</strain>
    </source>
</reference>
<accession>T0FVE2</accession>
<sequence>MGTLTFVKNFPNFFYIKPAFKEDSIELLKNESPSTSVL</sequence>
<evidence type="ECO:0000313" key="2">
    <source>
        <dbReference type="Proteomes" id="UP000015442"/>
    </source>
</evidence>
<name>T0FVE2_9LEPT</name>
<protein>
    <submittedName>
        <fullName evidence="1">Uncharacterized protein</fullName>
    </submittedName>
</protein>
<dbReference type="Proteomes" id="UP000015442">
    <property type="component" value="Unassembled WGS sequence"/>
</dbReference>
<dbReference type="AlphaFoldDB" id="T0FVE2"/>
<evidence type="ECO:0000313" key="1">
    <source>
        <dbReference type="EMBL" id="EQA73530.1"/>
    </source>
</evidence>
<proteinExistence type="predicted"/>
<comment type="caution">
    <text evidence="1">The sequence shown here is derived from an EMBL/GenBank/DDBJ whole genome shotgun (WGS) entry which is preliminary data.</text>
</comment>